<proteinExistence type="predicted"/>
<dbReference type="GO" id="GO:0045892">
    <property type="term" value="P:negative regulation of DNA-templated transcription"/>
    <property type="evidence" value="ECO:0007669"/>
    <property type="project" value="TreeGrafter"/>
</dbReference>
<dbReference type="PANTHER" id="PTHR44846:SF17">
    <property type="entry name" value="GNTR-FAMILY TRANSCRIPTIONAL REGULATOR"/>
    <property type="match status" value="1"/>
</dbReference>
<dbReference type="Proteomes" id="UP000198282">
    <property type="component" value="Unassembled WGS sequence"/>
</dbReference>
<dbReference type="Gene3D" id="3.40.1410.10">
    <property type="entry name" value="Chorismate lyase-like"/>
    <property type="match status" value="1"/>
</dbReference>
<dbReference type="PROSITE" id="PS50949">
    <property type="entry name" value="HTH_GNTR"/>
    <property type="match status" value="1"/>
</dbReference>
<dbReference type="Pfam" id="PF00392">
    <property type="entry name" value="GntR"/>
    <property type="match status" value="1"/>
</dbReference>
<dbReference type="InterPro" id="IPR011663">
    <property type="entry name" value="UTRA"/>
</dbReference>
<dbReference type="CDD" id="cd07377">
    <property type="entry name" value="WHTH_GntR"/>
    <property type="match status" value="1"/>
</dbReference>
<evidence type="ECO:0000256" key="1">
    <source>
        <dbReference type="ARBA" id="ARBA00023015"/>
    </source>
</evidence>
<evidence type="ECO:0000313" key="5">
    <source>
        <dbReference type="EMBL" id="SNT60572.1"/>
    </source>
</evidence>
<sequence>MAPQVHRPDPPYLQVVKHIRGQIESGALRDGDTVPSTRQIAQEWGISLATATKALGTLRSEGLVRGVSGVGTVVTTSERVHSPTARVLSTRRTGRIYPSDEHARIEEAGLVAASDQIADALGITVGASVIRRQRVTYKGEIPVSASISWFDGTLAELAPKLLETSRILEGTFAYIETATGRPMRTVRDQLAADEATSQDASDLNIEVGSPVLRGRNWMYDADGGVIEYGEYVSAARRWKSYDYEIN</sequence>
<dbReference type="GO" id="GO:0003700">
    <property type="term" value="F:DNA-binding transcription factor activity"/>
    <property type="evidence" value="ECO:0007669"/>
    <property type="project" value="InterPro"/>
</dbReference>
<gene>
    <name evidence="5" type="ORF">SAMN05216276_107822</name>
</gene>
<dbReference type="InterPro" id="IPR036390">
    <property type="entry name" value="WH_DNA-bd_sf"/>
</dbReference>
<evidence type="ECO:0000259" key="4">
    <source>
        <dbReference type="PROSITE" id="PS50949"/>
    </source>
</evidence>
<dbReference type="InterPro" id="IPR000524">
    <property type="entry name" value="Tscrpt_reg_HTH_GntR"/>
</dbReference>
<dbReference type="SMART" id="SM00345">
    <property type="entry name" value="HTH_GNTR"/>
    <property type="match status" value="1"/>
</dbReference>
<dbReference type="OrthoDB" id="3192286at2"/>
<dbReference type="GO" id="GO:0003677">
    <property type="term" value="F:DNA binding"/>
    <property type="evidence" value="ECO:0007669"/>
    <property type="project" value="UniProtKB-KW"/>
</dbReference>
<keyword evidence="6" id="KW-1185">Reference proteome</keyword>
<dbReference type="SMART" id="SM00866">
    <property type="entry name" value="UTRA"/>
    <property type="match status" value="1"/>
</dbReference>
<name>A0A239P0Q5_9ACTN</name>
<evidence type="ECO:0000256" key="3">
    <source>
        <dbReference type="ARBA" id="ARBA00023163"/>
    </source>
</evidence>
<dbReference type="SUPFAM" id="SSF64288">
    <property type="entry name" value="Chorismate lyase-like"/>
    <property type="match status" value="1"/>
</dbReference>
<dbReference type="Pfam" id="PF07702">
    <property type="entry name" value="UTRA"/>
    <property type="match status" value="1"/>
</dbReference>
<protein>
    <submittedName>
        <fullName evidence="5">DNA-binding transcriptional regulator, GntR family</fullName>
    </submittedName>
</protein>
<dbReference type="PANTHER" id="PTHR44846">
    <property type="entry name" value="MANNOSYL-D-GLYCERATE TRANSPORT/METABOLISM SYSTEM REPRESSOR MNGR-RELATED"/>
    <property type="match status" value="1"/>
</dbReference>
<keyword evidence="1" id="KW-0805">Transcription regulation</keyword>
<dbReference type="AlphaFoldDB" id="A0A239P0Q5"/>
<dbReference type="Gene3D" id="1.10.10.10">
    <property type="entry name" value="Winged helix-like DNA-binding domain superfamily/Winged helix DNA-binding domain"/>
    <property type="match status" value="1"/>
</dbReference>
<reference evidence="5 6" key="1">
    <citation type="submission" date="2017-06" db="EMBL/GenBank/DDBJ databases">
        <authorList>
            <person name="Kim H.J."/>
            <person name="Triplett B.A."/>
        </authorList>
    </citation>
    <scope>NUCLEOTIDE SEQUENCE [LARGE SCALE GENOMIC DNA]</scope>
    <source>
        <strain evidence="5 6">CGMCC 4.2132</strain>
    </source>
</reference>
<organism evidence="5 6">
    <name type="scientific">Streptosporangium subroseum</name>
    <dbReference type="NCBI Taxonomy" id="106412"/>
    <lineage>
        <taxon>Bacteria</taxon>
        <taxon>Bacillati</taxon>
        <taxon>Actinomycetota</taxon>
        <taxon>Actinomycetes</taxon>
        <taxon>Streptosporangiales</taxon>
        <taxon>Streptosporangiaceae</taxon>
        <taxon>Streptosporangium</taxon>
    </lineage>
</organism>
<feature type="domain" description="HTH gntR-type" evidence="4">
    <location>
        <begin position="9"/>
        <end position="77"/>
    </location>
</feature>
<dbReference type="InterPro" id="IPR036388">
    <property type="entry name" value="WH-like_DNA-bd_sf"/>
</dbReference>
<accession>A0A239P0Q5</accession>
<keyword evidence="3" id="KW-0804">Transcription</keyword>
<dbReference type="EMBL" id="FZOD01000078">
    <property type="protein sequence ID" value="SNT60572.1"/>
    <property type="molecule type" value="Genomic_DNA"/>
</dbReference>
<dbReference type="InterPro" id="IPR050679">
    <property type="entry name" value="Bact_HTH_transcr_reg"/>
</dbReference>
<dbReference type="SUPFAM" id="SSF46785">
    <property type="entry name" value="Winged helix' DNA-binding domain"/>
    <property type="match status" value="1"/>
</dbReference>
<evidence type="ECO:0000256" key="2">
    <source>
        <dbReference type="ARBA" id="ARBA00023125"/>
    </source>
</evidence>
<evidence type="ECO:0000313" key="6">
    <source>
        <dbReference type="Proteomes" id="UP000198282"/>
    </source>
</evidence>
<dbReference type="InterPro" id="IPR028978">
    <property type="entry name" value="Chorismate_lyase_/UTRA_dom_sf"/>
</dbReference>
<keyword evidence="2 5" id="KW-0238">DNA-binding</keyword>